<evidence type="ECO:0000256" key="2">
    <source>
        <dbReference type="ARBA" id="ARBA00022617"/>
    </source>
</evidence>
<keyword evidence="6 7" id="KW-0503">Monooxygenase</keyword>
<evidence type="ECO:0000313" key="9">
    <source>
        <dbReference type="Proteomes" id="UP000571817"/>
    </source>
</evidence>
<dbReference type="PRINTS" id="PR00359">
    <property type="entry name" value="BP450"/>
</dbReference>
<dbReference type="InterPro" id="IPR001128">
    <property type="entry name" value="Cyt_P450"/>
</dbReference>
<dbReference type="Gene3D" id="1.10.630.10">
    <property type="entry name" value="Cytochrome P450"/>
    <property type="match status" value="1"/>
</dbReference>
<dbReference type="EMBL" id="JACCFW010000001">
    <property type="protein sequence ID" value="NYJ74256.1"/>
    <property type="molecule type" value="Genomic_DNA"/>
</dbReference>
<dbReference type="InterPro" id="IPR017972">
    <property type="entry name" value="Cyt_P450_CS"/>
</dbReference>
<keyword evidence="4 7" id="KW-0560">Oxidoreductase</keyword>
<evidence type="ECO:0000256" key="4">
    <source>
        <dbReference type="ARBA" id="ARBA00023002"/>
    </source>
</evidence>
<dbReference type="GO" id="GO:0004497">
    <property type="term" value="F:monooxygenase activity"/>
    <property type="evidence" value="ECO:0007669"/>
    <property type="project" value="UniProtKB-KW"/>
</dbReference>
<evidence type="ECO:0000256" key="6">
    <source>
        <dbReference type="ARBA" id="ARBA00023033"/>
    </source>
</evidence>
<reference evidence="8 9" key="1">
    <citation type="submission" date="2020-07" db="EMBL/GenBank/DDBJ databases">
        <title>Sequencing the genomes of 1000 actinobacteria strains.</title>
        <authorList>
            <person name="Klenk H.-P."/>
        </authorList>
    </citation>
    <scope>NUCLEOTIDE SEQUENCE [LARGE SCALE GENOMIC DNA]</scope>
    <source>
        <strain evidence="8 9">DSM 29531</strain>
    </source>
</reference>
<dbReference type="PROSITE" id="PS00086">
    <property type="entry name" value="CYTOCHROME_P450"/>
    <property type="match status" value="1"/>
</dbReference>
<evidence type="ECO:0000256" key="3">
    <source>
        <dbReference type="ARBA" id="ARBA00022723"/>
    </source>
</evidence>
<evidence type="ECO:0000256" key="7">
    <source>
        <dbReference type="RuleBase" id="RU000461"/>
    </source>
</evidence>
<dbReference type="Pfam" id="PF00067">
    <property type="entry name" value="p450"/>
    <property type="match status" value="2"/>
</dbReference>
<dbReference type="GO" id="GO:0020037">
    <property type="term" value="F:heme binding"/>
    <property type="evidence" value="ECO:0007669"/>
    <property type="project" value="InterPro"/>
</dbReference>
<evidence type="ECO:0000256" key="5">
    <source>
        <dbReference type="ARBA" id="ARBA00023004"/>
    </source>
</evidence>
<comment type="similarity">
    <text evidence="1 7">Belongs to the cytochrome P450 family.</text>
</comment>
<keyword evidence="2 7" id="KW-0349">Heme</keyword>
<proteinExistence type="inferred from homology"/>
<accession>A0A853D9U3</accession>
<dbReference type="PRINTS" id="PR00385">
    <property type="entry name" value="P450"/>
</dbReference>
<dbReference type="PANTHER" id="PTHR46696">
    <property type="entry name" value="P450, PUTATIVE (EUROFUNG)-RELATED"/>
    <property type="match status" value="1"/>
</dbReference>
<dbReference type="PANTHER" id="PTHR46696:SF1">
    <property type="entry name" value="CYTOCHROME P450 YJIB-RELATED"/>
    <property type="match status" value="1"/>
</dbReference>
<sequence>MADATQLKQTVRFATSLYADKGARAYHAFVRREPLSQLAYGHRLRDPYPNYEVVRARGPFVRNRFGHPTSVDHAICNEILRSRRFGPRAEHEASGPGGEEGDLSFLTYNPPDHTRLRRLVAPAFGPRQMRGYRGLIEQTVDDLLDDVEERGSFDLVSGFASPLPIAVISRMMGIPDSETEGFATYGAAIGTALSGVTSLRHAARLMQASRALTDVFTRLFELRRREPHDDVISHLVAAQGESITPEEMVPLCTLLLLAGFETTVNAIGNGVLALMEHRDQWERLVADPGLAGGAVEEVLRFDAPVQGTSRVSFDDTVIRGTPIGRDELVQLRIGGANRDPTVFDQPDRFDITRPNAAEHLAFSGGIHYCLGAPLARLELAVVFGALARRLPQLRRADRPVRYRRSLVIHGPAALPMRVR</sequence>
<evidence type="ECO:0000313" key="8">
    <source>
        <dbReference type="EMBL" id="NYJ74256.1"/>
    </source>
</evidence>
<dbReference type="AlphaFoldDB" id="A0A853D9U3"/>
<dbReference type="Proteomes" id="UP000571817">
    <property type="component" value="Unassembled WGS sequence"/>
</dbReference>
<dbReference type="RefSeq" id="WP_179479984.1">
    <property type="nucleotide sequence ID" value="NZ_JACCFW010000001.1"/>
</dbReference>
<protein>
    <recommendedName>
        <fullName evidence="10">Cytochrome P450</fullName>
    </recommendedName>
</protein>
<name>A0A853D9U3_9MICO</name>
<dbReference type="GO" id="GO:0005506">
    <property type="term" value="F:iron ion binding"/>
    <property type="evidence" value="ECO:0007669"/>
    <property type="project" value="InterPro"/>
</dbReference>
<dbReference type="SUPFAM" id="SSF48264">
    <property type="entry name" value="Cytochrome P450"/>
    <property type="match status" value="1"/>
</dbReference>
<gene>
    <name evidence="8" type="ORF">HNR15_001219</name>
</gene>
<comment type="caution">
    <text evidence="8">The sequence shown here is derived from an EMBL/GenBank/DDBJ whole genome shotgun (WGS) entry which is preliminary data.</text>
</comment>
<dbReference type="GO" id="GO:0016705">
    <property type="term" value="F:oxidoreductase activity, acting on paired donors, with incorporation or reduction of molecular oxygen"/>
    <property type="evidence" value="ECO:0007669"/>
    <property type="project" value="InterPro"/>
</dbReference>
<dbReference type="CDD" id="cd20625">
    <property type="entry name" value="CYP164-like"/>
    <property type="match status" value="1"/>
</dbReference>
<dbReference type="InterPro" id="IPR036396">
    <property type="entry name" value="Cyt_P450_sf"/>
</dbReference>
<evidence type="ECO:0000256" key="1">
    <source>
        <dbReference type="ARBA" id="ARBA00010617"/>
    </source>
</evidence>
<dbReference type="InterPro" id="IPR002397">
    <property type="entry name" value="Cyt_P450_B"/>
</dbReference>
<keyword evidence="5 7" id="KW-0408">Iron</keyword>
<keyword evidence="3 7" id="KW-0479">Metal-binding</keyword>
<dbReference type="FunFam" id="1.10.630.10:FF:000018">
    <property type="entry name" value="Cytochrome P450 monooxygenase"/>
    <property type="match status" value="1"/>
</dbReference>
<evidence type="ECO:0008006" key="10">
    <source>
        <dbReference type="Google" id="ProtNLM"/>
    </source>
</evidence>
<organism evidence="8 9">
    <name type="scientific">Allobranchiibius huperziae</name>
    <dbReference type="NCBI Taxonomy" id="1874116"/>
    <lineage>
        <taxon>Bacteria</taxon>
        <taxon>Bacillati</taxon>
        <taxon>Actinomycetota</taxon>
        <taxon>Actinomycetes</taxon>
        <taxon>Micrococcales</taxon>
        <taxon>Dermacoccaceae</taxon>
        <taxon>Allobranchiibius</taxon>
    </lineage>
</organism>
<keyword evidence="9" id="KW-1185">Reference proteome</keyword>